<gene>
    <name evidence="2" type="ORF">RHSIM_Rhsim10G0042400</name>
</gene>
<organism evidence="2 3">
    <name type="scientific">Rhododendron simsii</name>
    <name type="common">Sims's rhododendron</name>
    <dbReference type="NCBI Taxonomy" id="118357"/>
    <lineage>
        <taxon>Eukaryota</taxon>
        <taxon>Viridiplantae</taxon>
        <taxon>Streptophyta</taxon>
        <taxon>Embryophyta</taxon>
        <taxon>Tracheophyta</taxon>
        <taxon>Spermatophyta</taxon>
        <taxon>Magnoliopsida</taxon>
        <taxon>eudicotyledons</taxon>
        <taxon>Gunneridae</taxon>
        <taxon>Pentapetalae</taxon>
        <taxon>asterids</taxon>
        <taxon>Ericales</taxon>
        <taxon>Ericaceae</taxon>
        <taxon>Ericoideae</taxon>
        <taxon>Rhodoreae</taxon>
        <taxon>Rhododendron</taxon>
    </lineage>
</organism>
<dbReference type="PANTHER" id="PTHR24209">
    <property type="entry name" value="PROTEIN DA1-RELATED 2"/>
    <property type="match status" value="1"/>
</dbReference>
<keyword evidence="3" id="KW-1185">Reference proteome</keyword>
<proteinExistence type="predicted"/>
<evidence type="ECO:0000259" key="1">
    <source>
        <dbReference type="Pfam" id="PF12315"/>
    </source>
</evidence>
<evidence type="ECO:0000313" key="3">
    <source>
        <dbReference type="Proteomes" id="UP000626092"/>
    </source>
</evidence>
<dbReference type="EMBL" id="WJXA01000010">
    <property type="protein sequence ID" value="KAF7129372.1"/>
    <property type="molecule type" value="Genomic_DNA"/>
</dbReference>
<dbReference type="Pfam" id="PF12315">
    <property type="entry name" value="DA1-like"/>
    <property type="match status" value="1"/>
</dbReference>
<dbReference type="GO" id="GO:0043130">
    <property type="term" value="F:ubiquitin binding"/>
    <property type="evidence" value="ECO:0007669"/>
    <property type="project" value="TreeGrafter"/>
</dbReference>
<dbReference type="Proteomes" id="UP000626092">
    <property type="component" value="Unassembled WGS sequence"/>
</dbReference>
<dbReference type="InterPro" id="IPR045218">
    <property type="entry name" value="DA1-like"/>
</dbReference>
<accession>A0A834GDN4</accession>
<name>A0A834GDN4_RHOSS</name>
<dbReference type="InterPro" id="IPR022087">
    <property type="entry name" value="DA1-like_dom"/>
</dbReference>
<dbReference type="PANTHER" id="PTHR24209:SF31">
    <property type="entry name" value="PROTEIN DA1-LIKE ISOFORM X1"/>
    <property type="match status" value="1"/>
</dbReference>
<dbReference type="AlphaFoldDB" id="A0A834GDN4"/>
<sequence length="571" mass="65264">MLHFGQESSMENMVVRNLDGRLFRMVYKTTLQTFGVTPDHLDKKGLKFASIIRDGFWVKVGAGHLGIINGKGMELESLEDYLFVREEDLLTSLKQRLNEMVPNTNERDSLKWRWDTNAGMLTVKSCYEKWDKELNAQNYIGPHCHLIWRNICPDSIQSGDLHMASYTGLEMETLNHLLNYFMECMVKDIEVVGSNLGVSVQPIWTYALYMQPIEVDYTNLGDGRYLCPDCLPIMLMEPEQLKPIIRQVHSFFDDYLKISIRKDIPIFLIDGNEMNRNVIGAINGTPIARGKFLKRGEDTIKAVERCEWSGANLEVVTSTKKVKGDKVGAISLLFGLPRDGVAQTLVYEMAHAWIKHQGWTLEKGVEEGLCEAASYAWLKYTASDYDPSYTQKDAEIAEPLAMYIKHGMKENSFCLSAAENRKAKCTIEKYGLKRILKYVACTRNIPETYDLCSDPSYTQKDAKIAEPLATYIKHGKKEDSFSFSAAEFRKAKCTIEQYGFKRTLKYVASTRKIPDEFQKAKCTIEQYGFKRTLKYVASTRKIPETPLLRRSYGLVLRSSSPYGRRSPFISD</sequence>
<protein>
    <recommendedName>
        <fullName evidence="1">Protein DA1-like domain-containing protein</fullName>
    </recommendedName>
</protein>
<reference evidence="2" key="1">
    <citation type="submission" date="2019-11" db="EMBL/GenBank/DDBJ databases">
        <authorList>
            <person name="Liu Y."/>
            <person name="Hou J."/>
            <person name="Li T.-Q."/>
            <person name="Guan C.-H."/>
            <person name="Wu X."/>
            <person name="Wu H.-Z."/>
            <person name="Ling F."/>
            <person name="Zhang R."/>
            <person name="Shi X.-G."/>
            <person name="Ren J.-P."/>
            <person name="Chen E.-F."/>
            <person name="Sun J.-M."/>
        </authorList>
    </citation>
    <scope>NUCLEOTIDE SEQUENCE</scope>
    <source>
        <strain evidence="2">Adult_tree_wgs_1</strain>
        <tissue evidence="2">Leaves</tissue>
    </source>
</reference>
<comment type="caution">
    <text evidence="2">The sequence shown here is derived from an EMBL/GenBank/DDBJ whole genome shotgun (WGS) entry which is preliminary data.</text>
</comment>
<feature type="domain" description="Protein DA1-like" evidence="1">
    <location>
        <begin position="256"/>
        <end position="439"/>
    </location>
</feature>
<evidence type="ECO:0000313" key="2">
    <source>
        <dbReference type="EMBL" id="KAF7129372.1"/>
    </source>
</evidence>